<dbReference type="InterPro" id="IPR005628">
    <property type="entry name" value="GspK"/>
</dbReference>
<dbReference type="GO" id="GO:0005886">
    <property type="term" value="C:plasma membrane"/>
    <property type="evidence" value="ECO:0007669"/>
    <property type="project" value="UniProtKB-SubCell"/>
</dbReference>
<dbReference type="RefSeq" id="WP_167365647.1">
    <property type="nucleotide sequence ID" value="NZ_FNTJ01000001.1"/>
</dbReference>
<proteinExistence type="inferred from homology"/>
<dbReference type="Proteomes" id="UP000198982">
    <property type="component" value="Unassembled WGS sequence"/>
</dbReference>
<feature type="domain" description="T2SS protein K second SAM-like" evidence="2">
    <location>
        <begin position="187"/>
        <end position="244"/>
    </location>
</feature>
<reference evidence="4" key="1">
    <citation type="submission" date="2016-10" db="EMBL/GenBank/DDBJ databases">
        <authorList>
            <person name="Varghese N."/>
            <person name="Submissions S."/>
        </authorList>
    </citation>
    <scope>NUCLEOTIDE SEQUENCE [LARGE SCALE GENOMIC DNA]</scope>
    <source>
        <strain evidence="4">DSM 9751</strain>
    </source>
</reference>
<dbReference type="GO" id="GO:0009306">
    <property type="term" value="P:protein secretion"/>
    <property type="evidence" value="ECO:0007669"/>
    <property type="project" value="InterPro"/>
</dbReference>
<evidence type="ECO:0000313" key="3">
    <source>
        <dbReference type="EMBL" id="SEB80719.1"/>
    </source>
</evidence>
<evidence type="ECO:0000256" key="1">
    <source>
        <dbReference type="PIRNR" id="PIRNR002786"/>
    </source>
</evidence>
<evidence type="ECO:0000259" key="2">
    <source>
        <dbReference type="Pfam" id="PF03934"/>
    </source>
</evidence>
<keyword evidence="1" id="KW-0813">Transport</keyword>
<dbReference type="NCBIfam" id="NF037980">
    <property type="entry name" value="T2SS_GspK"/>
    <property type="match status" value="1"/>
</dbReference>
<name>A0A1H4MCH2_9PSED</name>
<comment type="similarity">
    <text evidence="1">Belongs to the GSP K family.</text>
</comment>
<dbReference type="AlphaFoldDB" id="A0A1H4MCH2"/>
<dbReference type="Pfam" id="PF03934">
    <property type="entry name" value="T2SSK"/>
    <property type="match status" value="1"/>
</dbReference>
<dbReference type="Gene3D" id="1.10.40.60">
    <property type="entry name" value="EpsJ-like"/>
    <property type="match status" value="1"/>
</dbReference>
<keyword evidence="1" id="KW-0997">Cell inner membrane</keyword>
<dbReference type="SUPFAM" id="SSF158544">
    <property type="entry name" value="GspK insert domain-like"/>
    <property type="match status" value="2"/>
</dbReference>
<accession>A0A1H4MCH2</accession>
<dbReference type="InterPro" id="IPR038072">
    <property type="entry name" value="GspK_central_sf"/>
</dbReference>
<sequence>MNKPRAQRGVALLSVLLITALVTLVVSNMLARQRLSLASSSHLVQHQQLWQLALSGESWARSQLREDARSEGGLLVTHLGQHWARPAPAFPIEGGRLRIHISDLGARLNLNSTLVQDDVIPRARYQRLLALAEIKPHDPAALLRPRDRLGRPLPLSDISELRPLPEVGPDTLQRLAPLVAAYEPGYINLNTADALVLASIEGIDLPTARTLAQTRPAKGYPTVAAFLANPMLQGRDITARGLSVNSRQFRATIDVELHGRRLRLVSDLRVMSADQVRVQQRTLLPAPLNAPSLTE</sequence>
<dbReference type="PANTHER" id="PTHR38831">
    <property type="entry name" value="TYPE II SECRETION SYSTEM PROTEIN K"/>
    <property type="match status" value="1"/>
</dbReference>
<keyword evidence="4" id="KW-1185">Reference proteome</keyword>
<comment type="subcellular location">
    <subcellularLocation>
        <location evidence="1">Cell inner membrane</location>
    </subcellularLocation>
</comment>
<dbReference type="PANTHER" id="PTHR38831:SF1">
    <property type="entry name" value="TYPE II SECRETION SYSTEM PROTEIN K-RELATED"/>
    <property type="match status" value="1"/>
</dbReference>
<gene>
    <name evidence="3" type="ORF">SAMN05216178_2330</name>
</gene>
<protein>
    <recommendedName>
        <fullName evidence="1">Type II secretion system protein K</fullName>
    </recommendedName>
</protein>
<dbReference type="Gene3D" id="3.30.1300.30">
    <property type="entry name" value="GSPII I/J protein-like"/>
    <property type="match status" value="1"/>
</dbReference>
<dbReference type="PIRSF" id="PIRSF002786">
    <property type="entry name" value="XcpX"/>
    <property type="match status" value="1"/>
</dbReference>
<keyword evidence="1" id="KW-0472">Membrane</keyword>
<keyword evidence="1" id="KW-1003">Cell membrane</keyword>
<dbReference type="EMBL" id="FNTJ01000001">
    <property type="protein sequence ID" value="SEB80719.1"/>
    <property type="molecule type" value="Genomic_DNA"/>
</dbReference>
<dbReference type="InterPro" id="IPR045584">
    <property type="entry name" value="Pilin-like"/>
</dbReference>
<organism evidence="3 4">
    <name type="scientific">Pseudomonas saponiphila</name>
    <dbReference type="NCBI Taxonomy" id="556534"/>
    <lineage>
        <taxon>Bacteria</taxon>
        <taxon>Pseudomonadati</taxon>
        <taxon>Pseudomonadota</taxon>
        <taxon>Gammaproteobacteria</taxon>
        <taxon>Pseudomonadales</taxon>
        <taxon>Pseudomonadaceae</taxon>
        <taxon>Pseudomonas</taxon>
    </lineage>
</organism>
<evidence type="ECO:0000313" key="4">
    <source>
        <dbReference type="Proteomes" id="UP000198982"/>
    </source>
</evidence>
<dbReference type="InterPro" id="IPR049179">
    <property type="entry name" value="T2SSK_SAM-like_2nd"/>
</dbReference>
<dbReference type="SUPFAM" id="SSF54523">
    <property type="entry name" value="Pili subunits"/>
    <property type="match status" value="1"/>
</dbReference>